<dbReference type="InParanoid" id="H3A889"/>
<dbReference type="InterPro" id="IPR017907">
    <property type="entry name" value="Znf_RING_CS"/>
</dbReference>
<dbReference type="Pfam" id="PF13445">
    <property type="entry name" value="zf-RING_UBOX"/>
    <property type="match status" value="1"/>
</dbReference>
<dbReference type="eggNOG" id="KOG2177">
    <property type="taxonomic scope" value="Eukaryota"/>
</dbReference>
<keyword evidence="4" id="KW-0677">Repeat</keyword>
<dbReference type="AlphaFoldDB" id="H3A889"/>
<dbReference type="InterPro" id="IPR001258">
    <property type="entry name" value="NHL_repeat"/>
</dbReference>
<reference evidence="10" key="2">
    <citation type="submission" date="2025-08" db="UniProtKB">
        <authorList>
            <consortium name="Ensembl"/>
        </authorList>
    </citation>
    <scope>IDENTIFICATION</scope>
</reference>
<dbReference type="OMA" id="HHAFGGW"/>
<dbReference type="GeneTree" id="ENSGT00730000111361"/>
<dbReference type="HOGENOM" id="CLU_696320_0_0_1"/>
<evidence type="ECO:0000256" key="4">
    <source>
        <dbReference type="ARBA" id="ARBA00022737"/>
    </source>
</evidence>
<dbReference type="EMBL" id="AFYH01230130">
    <property type="status" value="NOT_ANNOTATED_CDS"/>
    <property type="molecule type" value="Genomic_DNA"/>
</dbReference>
<keyword evidence="3" id="KW-0479">Metal-binding</keyword>
<dbReference type="PANTHER" id="PTHR24104">
    <property type="entry name" value="E3 UBIQUITIN-PROTEIN LIGASE NHLRC1-RELATED"/>
    <property type="match status" value="1"/>
</dbReference>
<dbReference type="Proteomes" id="UP000008672">
    <property type="component" value="Unassembled WGS sequence"/>
</dbReference>
<dbReference type="GeneID" id="102364942"/>
<reference evidence="11" key="1">
    <citation type="submission" date="2011-08" db="EMBL/GenBank/DDBJ databases">
        <title>The draft genome of Latimeria chalumnae.</title>
        <authorList>
            <person name="Di Palma F."/>
            <person name="Alfoldi J."/>
            <person name="Johnson J."/>
            <person name="Berlin A."/>
            <person name="Gnerre S."/>
            <person name="Jaffe D."/>
            <person name="MacCallum I."/>
            <person name="Young S."/>
            <person name="Walker B.J."/>
            <person name="Lander E."/>
            <person name="Lindblad-Toh K."/>
        </authorList>
    </citation>
    <scope>NUCLEOTIDE SEQUENCE [LARGE SCALE GENOMIC DNA]</scope>
    <source>
        <strain evidence="11">Wild caught</strain>
    </source>
</reference>
<dbReference type="Gene3D" id="2.120.10.30">
    <property type="entry name" value="TolB, C-terminal domain"/>
    <property type="match status" value="2"/>
</dbReference>
<dbReference type="GO" id="GO:0000209">
    <property type="term" value="P:protein polyubiquitination"/>
    <property type="evidence" value="ECO:0007669"/>
    <property type="project" value="TreeGrafter"/>
</dbReference>
<accession>H3A889</accession>
<sequence length="397" mass="43160">MSAGPLTTWTLQNFLKETELNLLECKVCFEKYSHQQQHRPKNLLCGHVMCQDCVSSLARPQHFKLECPFCRKFCKSSETSDCLPVLHLSDIFNNMVSSVSGPETAGESAGSVAGLASAGLKLKGTFGGWGRLINPTGVAFCARAELVAVVHDGKQRVSLFTPRGELVKQFGPNVDSGIRYPLDVAVALNGCLIITDAGDRAVKVFSSDGRNIMIVRDTFCLPWGVSINSQNQAVVTDSEAGKLVLLEVDFHKGKLKQLRTLCPNLCHPRGVAVSQSSGHVAVVEHLRNKEKKCSGTRLKVFNSQMQLISQVDTFGFSLMFHVQLRASAVAFDKEDNVIVADAGNKMVVSLGTLARFPSFTPIITYGLLYPVGLALMGLNSVIVLDSGNHSVNIFDFL</sequence>
<comment type="catalytic activity">
    <reaction evidence="1">
        <text>S-ubiquitinyl-[E2 ubiquitin-conjugating enzyme]-L-cysteine + [acceptor protein]-L-lysine = [E2 ubiquitin-conjugating enzyme]-L-cysteine + N(6)-ubiquitinyl-[acceptor protein]-L-lysine.</text>
        <dbReference type="EC" id="2.3.2.27"/>
    </reaction>
</comment>
<evidence type="ECO:0000256" key="1">
    <source>
        <dbReference type="ARBA" id="ARBA00000900"/>
    </source>
</evidence>
<evidence type="ECO:0000256" key="7">
    <source>
        <dbReference type="PROSITE-ProRule" id="PRU00175"/>
    </source>
</evidence>
<dbReference type="Pfam" id="PF01436">
    <property type="entry name" value="NHL"/>
    <property type="match status" value="2"/>
</dbReference>
<evidence type="ECO:0000313" key="10">
    <source>
        <dbReference type="Ensembl" id="ENSLACP00000005860.1"/>
    </source>
</evidence>
<dbReference type="InterPro" id="IPR001841">
    <property type="entry name" value="Znf_RING"/>
</dbReference>
<organism evidence="10 11">
    <name type="scientific">Latimeria chalumnae</name>
    <name type="common">Coelacanth</name>
    <dbReference type="NCBI Taxonomy" id="7897"/>
    <lineage>
        <taxon>Eukaryota</taxon>
        <taxon>Metazoa</taxon>
        <taxon>Chordata</taxon>
        <taxon>Craniata</taxon>
        <taxon>Vertebrata</taxon>
        <taxon>Euteleostomi</taxon>
        <taxon>Coelacanthiformes</taxon>
        <taxon>Coelacanthidae</taxon>
        <taxon>Latimeria</taxon>
    </lineage>
</organism>
<dbReference type="InterPro" id="IPR050952">
    <property type="entry name" value="TRIM-NHL_E3_ligases"/>
</dbReference>
<evidence type="ECO:0000256" key="6">
    <source>
        <dbReference type="ARBA" id="ARBA00022833"/>
    </source>
</evidence>
<evidence type="ECO:0000313" key="11">
    <source>
        <dbReference type="Proteomes" id="UP000008672"/>
    </source>
</evidence>
<dbReference type="PROSITE" id="PS50089">
    <property type="entry name" value="ZF_RING_2"/>
    <property type="match status" value="1"/>
</dbReference>
<dbReference type="GO" id="GO:0061630">
    <property type="term" value="F:ubiquitin protein ligase activity"/>
    <property type="evidence" value="ECO:0007669"/>
    <property type="project" value="UniProtKB-EC"/>
</dbReference>
<dbReference type="STRING" id="7897.ENSLACP00000005860"/>
<keyword evidence="5 7" id="KW-0863">Zinc-finger</keyword>
<proteinExistence type="predicted"/>
<dbReference type="GO" id="GO:0043161">
    <property type="term" value="P:proteasome-mediated ubiquitin-dependent protein catabolic process"/>
    <property type="evidence" value="ECO:0007669"/>
    <property type="project" value="TreeGrafter"/>
</dbReference>
<dbReference type="SMART" id="SM00184">
    <property type="entry name" value="RING"/>
    <property type="match status" value="1"/>
</dbReference>
<protein>
    <recommendedName>
        <fullName evidence="2">RING-type E3 ubiquitin transferase</fullName>
        <ecNumber evidence="2">2.3.2.27</ecNumber>
    </recommendedName>
</protein>
<dbReference type="EC" id="2.3.2.27" evidence="2"/>
<feature type="repeat" description="NHL" evidence="8">
    <location>
        <begin position="264"/>
        <end position="304"/>
    </location>
</feature>
<keyword evidence="6" id="KW-0862">Zinc</keyword>
<dbReference type="SUPFAM" id="SSF101898">
    <property type="entry name" value="NHL repeat"/>
    <property type="match status" value="1"/>
</dbReference>
<dbReference type="FunCoup" id="H3A889">
    <property type="interactions" value="1320"/>
</dbReference>
<evidence type="ECO:0000256" key="2">
    <source>
        <dbReference type="ARBA" id="ARBA00012483"/>
    </source>
</evidence>
<dbReference type="GO" id="GO:0008270">
    <property type="term" value="F:zinc ion binding"/>
    <property type="evidence" value="ECO:0007669"/>
    <property type="project" value="UniProtKB-KW"/>
</dbReference>
<dbReference type="PROSITE" id="PS00518">
    <property type="entry name" value="ZF_RING_1"/>
    <property type="match status" value="1"/>
</dbReference>
<feature type="domain" description="RING-type" evidence="9">
    <location>
        <begin position="25"/>
        <end position="71"/>
    </location>
</feature>
<dbReference type="InterPro" id="IPR013083">
    <property type="entry name" value="Znf_RING/FYVE/PHD"/>
</dbReference>
<evidence type="ECO:0000256" key="8">
    <source>
        <dbReference type="PROSITE-ProRule" id="PRU00504"/>
    </source>
</evidence>
<dbReference type="Ensembl" id="ENSLACT00000005912.1">
    <property type="protein sequence ID" value="ENSLACP00000005860.1"/>
    <property type="gene ID" value="ENSLACG00000005206.1"/>
</dbReference>
<evidence type="ECO:0000259" key="9">
    <source>
        <dbReference type="PROSITE" id="PS50089"/>
    </source>
</evidence>
<dbReference type="OrthoDB" id="6105938at2759"/>
<dbReference type="Gene3D" id="3.30.40.10">
    <property type="entry name" value="Zinc/RING finger domain, C3HC4 (zinc finger)"/>
    <property type="match status" value="1"/>
</dbReference>
<dbReference type="CDD" id="cd14961">
    <property type="entry name" value="NHL_TRIM32_like"/>
    <property type="match status" value="1"/>
</dbReference>
<dbReference type="CDD" id="cd16516">
    <property type="entry name" value="RING-HC_malin"/>
    <property type="match status" value="1"/>
</dbReference>
<feature type="repeat" description="NHL" evidence="8">
    <location>
        <begin position="219"/>
        <end position="249"/>
    </location>
</feature>
<dbReference type="PROSITE" id="PS51125">
    <property type="entry name" value="NHL"/>
    <property type="match status" value="2"/>
</dbReference>
<keyword evidence="11" id="KW-1185">Reference proteome</keyword>
<evidence type="ECO:0000256" key="3">
    <source>
        <dbReference type="ARBA" id="ARBA00022723"/>
    </source>
</evidence>
<reference evidence="10" key="3">
    <citation type="submission" date="2025-09" db="UniProtKB">
        <authorList>
            <consortium name="Ensembl"/>
        </authorList>
    </citation>
    <scope>IDENTIFICATION</scope>
</reference>
<dbReference type="SUPFAM" id="SSF57850">
    <property type="entry name" value="RING/U-box"/>
    <property type="match status" value="1"/>
</dbReference>
<dbReference type="PANTHER" id="PTHR24104:SF47">
    <property type="entry name" value="E3 UBIQUITIN-PROTEIN LIGASE NHLRC1"/>
    <property type="match status" value="1"/>
</dbReference>
<dbReference type="InterPro" id="IPR027370">
    <property type="entry name" value="Znf-RING_euk"/>
</dbReference>
<name>H3A889_LATCH</name>
<dbReference type="KEGG" id="lcm:102364942"/>
<evidence type="ECO:0000256" key="5">
    <source>
        <dbReference type="ARBA" id="ARBA00022771"/>
    </source>
</evidence>
<dbReference type="InterPro" id="IPR011042">
    <property type="entry name" value="6-blade_b-propeller_TolB-like"/>
</dbReference>
<gene>
    <name evidence="10" type="primary">NHLRC1</name>
</gene>